<feature type="compositionally biased region" description="Polar residues" evidence="1">
    <location>
        <begin position="1"/>
        <end position="16"/>
    </location>
</feature>
<sequence length="92" mass="9527">MPQPIQSAIPEQQRANPANLDINPDNAAASSGSLEPGSNSQGPGASATSAQKPKPHDSKVLNKLDPRFDSDALEAQAKGQLSGQEQRPGVSK</sequence>
<dbReference type="OrthoDB" id="2590867at2759"/>
<gene>
    <name evidence="2" type="ORF">ASPSYDRAFT_51430</name>
</gene>
<feature type="compositionally biased region" description="Basic and acidic residues" evidence="1">
    <location>
        <begin position="54"/>
        <end position="70"/>
    </location>
</feature>
<feature type="compositionally biased region" description="Polar residues" evidence="1">
    <location>
        <begin position="28"/>
        <end position="51"/>
    </location>
</feature>
<dbReference type="VEuPathDB" id="FungiDB:ASPSYDRAFT_51430"/>
<name>A0A1L9SZZ5_9EURO</name>
<dbReference type="Proteomes" id="UP000184356">
    <property type="component" value="Unassembled WGS sequence"/>
</dbReference>
<feature type="region of interest" description="Disordered" evidence="1">
    <location>
        <begin position="1"/>
        <end position="92"/>
    </location>
</feature>
<accession>A0A1L9SZZ5</accession>
<proteinExistence type="predicted"/>
<organism evidence="2 3">
    <name type="scientific">Aspergillus sydowii CBS 593.65</name>
    <dbReference type="NCBI Taxonomy" id="1036612"/>
    <lineage>
        <taxon>Eukaryota</taxon>
        <taxon>Fungi</taxon>
        <taxon>Dikarya</taxon>
        <taxon>Ascomycota</taxon>
        <taxon>Pezizomycotina</taxon>
        <taxon>Eurotiomycetes</taxon>
        <taxon>Eurotiomycetidae</taxon>
        <taxon>Eurotiales</taxon>
        <taxon>Aspergillaceae</taxon>
        <taxon>Aspergillus</taxon>
        <taxon>Aspergillus subgen. Nidulantes</taxon>
    </lineage>
</organism>
<protein>
    <submittedName>
        <fullName evidence="2">Uncharacterized protein</fullName>
    </submittedName>
</protein>
<dbReference type="GeneID" id="63764361"/>
<dbReference type="EMBL" id="KV878599">
    <property type="protein sequence ID" value="OJJ52735.1"/>
    <property type="molecule type" value="Genomic_DNA"/>
</dbReference>
<reference evidence="3" key="1">
    <citation type="journal article" date="2017" name="Genome Biol.">
        <title>Comparative genomics reveals high biological diversity and specific adaptations in the industrially and medically important fungal genus Aspergillus.</title>
        <authorList>
            <person name="de Vries R.P."/>
            <person name="Riley R."/>
            <person name="Wiebenga A."/>
            <person name="Aguilar-Osorio G."/>
            <person name="Amillis S."/>
            <person name="Uchima C.A."/>
            <person name="Anderluh G."/>
            <person name="Asadollahi M."/>
            <person name="Askin M."/>
            <person name="Barry K."/>
            <person name="Battaglia E."/>
            <person name="Bayram O."/>
            <person name="Benocci T."/>
            <person name="Braus-Stromeyer S.A."/>
            <person name="Caldana C."/>
            <person name="Canovas D."/>
            <person name="Cerqueira G.C."/>
            <person name="Chen F."/>
            <person name="Chen W."/>
            <person name="Choi C."/>
            <person name="Clum A."/>
            <person name="Dos Santos R.A."/>
            <person name="Damasio A.R."/>
            <person name="Diallinas G."/>
            <person name="Emri T."/>
            <person name="Fekete E."/>
            <person name="Flipphi M."/>
            <person name="Freyberg S."/>
            <person name="Gallo A."/>
            <person name="Gournas C."/>
            <person name="Habgood R."/>
            <person name="Hainaut M."/>
            <person name="Harispe M.L."/>
            <person name="Henrissat B."/>
            <person name="Hilden K.S."/>
            <person name="Hope R."/>
            <person name="Hossain A."/>
            <person name="Karabika E."/>
            <person name="Karaffa L."/>
            <person name="Karanyi Z."/>
            <person name="Krasevec N."/>
            <person name="Kuo A."/>
            <person name="Kusch H."/>
            <person name="LaButti K."/>
            <person name="Lagendijk E.L."/>
            <person name="Lapidus A."/>
            <person name="Levasseur A."/>
            <person name="Lindquist E."/>
            <person name="Lipzen A."/>
            <person name="Logrieco A.F."/>
            <person name="MacCabe A."/>
            <person name="Maekelae M.R."/>
            <person name="Malavazi I."/>
            <person name="Melin P."/>
            <person name="Meyer V."/>
            <person name="Mielnichuk N."/>
            <person name="Miskei M."/>
            <person name="Molnar A.P."/>
            <person name="Mule G."/>
            <person name="Ngan C.Y."/>
            <person name="Orejas M."/>
            <person name="Orosz E."/>
            <person name="Ouedraogo J.P."/>
            <person name="Overkamp K.M."/>
            <person name="Park H.-S."/>
            <person name="Perrone G."/>
            <person name="Piumi F."/>
            <person name="Punt P.J."/>
            <person name="Ram A.F."/>
            <person name="Ramon A."/>
            <person name="Rauscher S."/>
            <person name="Record E."/>
            <person name="Riano-Pachon D.M."/>
            <person name="Robert V."/>
            <person name="Roehrig J."/>
            <person name="Ruller R."/>
            <person name="Salamov A."/>
            <person name="Salih N.S."/>
            <person name="Samson R.A."/>
            <person name="Sandor E."/>
            <person name="Sanguinetti M."/>
            <person name="Schuetze T."/>
            <person name="Sepcic K."/>
            <person name="Shelest E."/>
            <person name="Sherlock G."/>
            <person name="Sophianopoulou V."/>
            <person name="Squina F.M."/>
            <person name="Sun H."/>
            <person name="Susca A."/>
            <person name="Todd R.B."/>
            <person name="Tsang A."/>
            <person name="Unkles S.E."/>
            <person name="van de Wiele N."/>
            <person name="van Rossen-Uffink D."/>
            <person name="Oliveira J.V."/>
            <person name="Vesth T.C."/>
            <person name="Visser J."/>
            <person name="Yu J.-H."/>
            <person name="Zhou M."/>
            <person name="Andersen M.R."/>
            <person name="Archer D.B."/>
            <person name="Baker S.E."/>
            <person name="Benoit I."/>
            <person name="Brakhage A.A."/>
            <person name="Braus G.H."/>
            <person name="Fischer R."/>
            <person name="Frisvad J.C."/>
            <person name="Goldman G.H."/>
            <person name="Houbraken J."/>
            <person name="Oakley B."/>
            <person name="Pocsi I."/>
            <person name="Scazzocchio C."/>
            <person name="Seiboth B."/>
            <person name="vanKuyk P.A."/>
            <person name="Wortman J."/>
            <person name="Dyer P.S."/>
            <person name="Grigoriev I.V."/>
        </authorList>
    </citation>
    <scope>NUCLEOTIDE SEQUENCE [LARGE SCALE GENOMIC DNA]</scope>
    <source>
        <strain evidence="3">CBS 593.65</strain>
    </source>
</reference>
<evidence type="ECO:0000256" key="1">
    <source>
        <dbReference type="SAM" id="MobiDB-lite"/>
    </source>
</evidence>
<evidence type="ECO:0000313" key="3">
    <source>
        <dbReference type="Proteomes" id="UP000184356"/>
    </source>
</evidence>
<evidence type="ECO:0000313" key="2">
    <source>
        <dbReference type="EMBL" id="OJJ52735.1"/>
    </source>
</evidence>
<keyword evidence="3" id="KW-1185">Reference proteome</keyword>
<dbReference type="AlphaFoldDB" id="A0A1L9SZZ5"/>
<dbReference type="RefSeq" id="XP_040696541.1">
    <property type="nucleotide sequence ID" value="XM_040848288.1"/>
</dbReference>